<dbReference type="Proteomes" id="UP001501436">
    <property type="component" value="Unassembled WGS sequence"/>
</dbReference>
<name>A0ABP9G800_9SPHI</name>
<keyword evidence="2" id="KW-1185">Reference proteome</keyword>
<accession>A0ABP9G800</accession>
<reference evidence="2" key="1">
    <citation type="journal article" date="2019" name="Int. J. Syst. Evol. Microbiol.">
        <title>The Global Catalogue of Microorganisms (GCM) 10K type strain sequencing project: providing services to taxonomists for standard genome sequencing and annotation.</title>
        <authorList>
            <consortium name="The Broad Institute Genomics Platform"/>
            <consortium name="The Broad Institute Genome Sequencing Center for Infectious Disease"/>
            <person name="Wu L."/>
            <person name="Ma J."/>
        </authorList>
    </citation>
    <scope>NUCLEOTIDE SEQUENCE [LARGE SCALE GENOMIC DNA]</scope>
    <source>
        <strain evidence="2">JCM 18283</strain>
    </source>
</reference>
<evidence type="ECO:0000313" key="2">
    <source>
        <dbReference type="Proteomes" id="UP001501436"/>
    </source>
</evidence>
<dbReference type="InterPro" id="IPR053842">
    <property type="entry name" value="NikA-like"/>
</dbReference>
<proteinExistence type="predicted"/>
<gene>
    <name evidence="1" type="ORF">GCM10023313_38890</name>
</gene>
<evidence type="ECO:0000313" key="1">
    <source>
        <dbReference type="EMBL" id="GAA4930279.1"/>
    </source>
</evidence>
<dbReference type="RefSeq" id="WP_345334090.1">
    <property type="nucleotide sequence ID" value="NZ_BAABJI010000004.1"/>
</dbReference>
<evidence type="ECO:0008006" key="3">
    <source>
        <dbReference type="Google" id="ProtNLM"/>
    </source>
</evidence>
<comment type="caution">
    <text evidence="1">The sequence shown here is derived from an EMBL/GenBank/DDBJ whole genome shotgun (WGS) entry which is preliminary data.</text>
</comment>
<organism evidence="1 2">
    <name type="scientific">Mucilaginibacter defluvii</name>
    <dbReference type="NCBI Taxonomy" id="1196019"/>
    <lineage>
        <taxon>Bacteria</taxon>
        <taxon>Pseudomonadati</taxon>
        <taxon>Bacteroidota</taxon>
        <taxon>Sphingobacteriia</taxon>
        <taxon>Sphingobacteriales</taxon>
        <taxon>Sphingobacteriaceae</taxon>
        <taxon>Mucilaginibacter</taxon>
    </lineage>
</organism>
<protein>
    <recommendedName>
        <fullName evidence="3">Mobilization protein MobC</fullName>
    </recommendedName>
</protein>
<dbReference type="Pfam" id="PF21983">
    <property type="entry name" value="NikA-like"/>
    <property type="match status" value="1"/>
</dbReference>
<dbReference type="EMBL" id="BAABJI010000004">
    <property type="protein sequence ID" value="GAA4930279.1"/>
    <property type="molecule type" value="Genomic_DNA"/>
</dbReference>
<sequence>MEQQETIFKNKGGRPKKEVKRNIFLALKCSAAERQLIVEKAKSVGLSISEYLREMALGGKIDIRKKAFPQEILNFTATLNHLAANLNQLAKKRNGIDELSVIERAELKLQSGQLQALAMDIKTFLQ</sequence>